<feature type="compositionally biased region" description="Low complexity" evidence="2">
    <location>
        <begin position="131"/>
        <end position="146"/>
    </location>
</feature>
<protein>
    <submittedName>
        <fullName evidence="3">LALA0S08e02322g1_1</fullName>
    </submittedName>
</protein>
<dbReference type="EMBL" id="LN736367">
    <property type="protein sequence ID" value="CEP63432.1"/>
    <property type="molecule type" value="Genomic_DNA"/>
</dbReference>
<keyword evidence="4" id="KW-1185">Reference proteome</keyword>
<organism evidence="3 4">
    <name type="scientific">Lachancea lanzarotensis</name>
    <dbReference type="NCBI Taxonomy" id="1245769"/>
    <lineage>
        <taxon>Eukaryota</taxon>
        <taxon>Fungi</taxon>
        <taxon>Dikarya</taxon>
        <taxon>Ascomycota</taxon>
        <taxon>Saccharomycotina</taxon>
        <taxon>Saccharomycetes</taxon>
        <taxon>Saccharomycetales</taxon>
        <taxon>Saccharomycetaceae</taxon>
        <taxon>Lachancea</taxon>
    </lineage>
</organism>
<feature type="region of interest" description="Disordered" evidence="2">
    <location>
        <begin position="67"/>
        <end position="88"/>
    </location>
</feature>
<evidence type="ECO:0000256" key="2">
    <source>
        <dbReference type="SAM" id="MobiDB-lite"/>
    </source>
</evidence>
<gene>
    <name evidence="3" type="ORF">LALA0_S08e02322g</name>
</gene>
<feature type="coiled-coil region" evidence="1">
    <location>
        <begin position="479"/>
        <end position="506"/>
    </location>
</feature>
<name>A0A0C7NA99_9SACH</name>
<dbReference type="RefSeq" id="XP_022629649.1">
    <property type="nucleotide sequence ID" value="XM_022771028.1"/>
</dbReference>
<accession>A0A0C7NA99</accession>
<sequence length="754" mass="85323">MPLLNNRTYRSNDVKVSLVDKTDPYNLQNYHIRDDSEITSSDGSEIDDLSDDIAERTCFLSERPQSANVSYTQVTEPKKSHKGESPFKRGISSLFRRHDTHLGSQGEAAATHERSTLEAPEFPDLSDGSETTGSRPSSATSSSKFWRSWRSRQHRRNAGRFKETNSEGVSNGTHITDINPESTATRLTKDASESEVVGRAMGETLKDLEALADTKSLIGFSDTEADAYGRSKLFKKKVESDHCESETSEEGSDELGLVKHSNADGGSDPLPHAPSPLTPVDEVSAFTKSLSKKMNSQYRDVYRTSEDYVTLEEQFDGLQVNKNSKTYFNLLNTIRLLNGPSQSSANLNTLEEYTRAVFALVENSTGNSQHGNFGSPAAVDPNIEEDGTGKAAEMADQILELESELSLLREKYEDSISDLYNCRKDLKLANADLADARNESTESTKELNMFKAELDAKHETVIELEDTKKLQTVDEEKLRQTEESRIQELKDDYERLQSEHAQLQDTFQHSVQQGDASRDKIHELIGIISENDLKARKLQQSHDRLEKSLEDSGRLAKKATTANKKLGSDCRREHLKLVDCRRELELTQGQVELMNCHKTESLQFMAQLMMSFRDALCEETLQQCDAYLESISSNQLFTCALLQAGTETNKDQWKQQAICEREQVANFYRHFAKTNLLDQIFAKYVSYMRSNRFLSQQLRGLRQKENDHEEYIARLLQDCKSQRILIAKQDRRIEILKKDSKAHTVVEATNGARR</sequence>
<dbReference type="AlphaFoldDB" id="A0A0C7NA99"/>
<feature type="compositionally biased region" description="Polar residues" evidence="2">
    <location>
        <begin position="166"/>
        <end position="186"/>
    </location>
</feature>
<keyword evidence="1" id="KW-0175">Coiled coil</keyword>
<dbReference type="GeneID" id="34686937"/>
<proteinExistence type="predicted"/>
<evidence type="ECO:0000313" key="3">
    <source>
        <dbReference type="EMBL" id="CEP63432.1"/>
    </source>
</evidence>
<dbReference type="OrthoDB" id="4064247at2759"/>
<feature type="region of interest" description="Disordered" evidence="2">
    <location>
        <begin position="102"/>
        <end position="196"/>
    </location>
</feature>
<evidence type="ECO:0000256" key="1">
    <source>
        <dbReference type="SAM" id="Coils"/>
    </source>
</evidence>
<feature type="region of interest" description="Disordered" evidence="2">
    <location>
        <begin position="238"/>
        <end position="280"/>
    </location>
</feature>
<dbReference type="Proteomes" id="UP000054304">
    <property type="component" value="Unassembled WGS sequence"/>
</dbReference>
<dbReference type="STRING" id="1245769.A0A0C7NA99"/>
<evidence type="ECO:0000313" key="4">
    <source>
        <dbReference type="Proteomes" id="UP000054304"/>
    </source>
</evidence>
<feature type="compositionally biased region" description="Basic and acidic residues" evidence="2">
    <location>
        <begin position="76"/>
        <end position="87"/>
    </location>
</feature>
<reference evidence="3 4" key="1">
    <citation type="submission" date="2014-12" db="EMBL/GenBank/DDBJ databases">
        <authorList>
            <person name="Neuveglise Cecile"/>
        </authorList>
    </citation>
    <scope>NUCLEOTIDE SEQUENCE [LARGE SCALE GENOMIC DNA]</scope>
    <source>
        <strain evidence="3 4">CBS 12615</strain>
    </source>
</reference>
<dbReference type="HOGENOM" id="CLU_366833_0_0_1"/>
<feature type="compositionally biased region" description="Basic residues" evidence="2">
    <location>
        <begin position="147"/>
        <end position="159"/>
    </location>
</feature>
<feature type="coiled-coil region" evidence="1">
    <location>
        <begin position="391"/>
        <end position="453"/>
    </location>
</feature>